<keyword evidence="2" id="KW-1185">Reference proteome</keyword>
<accession>A0A813C7G1</accession>
<reference evidence="1" key="1">
    <citation type="submission" date="2021-02" db="EMBL/GenBank/DDBJ databases">
        <authorList>
            <person name="Dougan E. K."/>
            <person name="Rhodes N."/>
            <person name="Thang M."/>
            <person name="Chan C."/>
        </authorList>
    </citation>
    <scope>NUCLEOTIDE SEQUENCE</scope>
</reference>
<gene>
    <name evidence="1" type="ORF">SNEC2469_LOCUS33752</name>
</gene>
<feature type="non-terminal residue" evidence="1">
    <location>
        <position position="1"/>
    </location>
</feature>
<proteinExistence type="predicted"/>
<name>A0A813C7G1_9DINO</name>
<protein>
    <submittedName>
        <fullName evidence="1">Uncharacterized protein</fullName>
    </submittedName>
</protein>
<evidence type="ECO:0000313" key="1">
    <source>
        <dbReference type="EMBL" id="CAE7940066.1"/>
    </source>
</evidence>
<sequence length="293" mass="32806">MYATLPNIAIYGTSCAAWDQIPGTPWAKQCMVGSNWTDSEFNWCQIPWCYVDASCASRRHSLVFNGSSTIFFSYDSCGNAPDCYNQYDTDPRCPYDPYDSQHFVLHKGRGCECLFHGRELPPTLFQDFPMLDPGKFASLPHVSVYGTSCAAWDQIPGTPWAQYCPSDADWCHSQNNWCQLPWCYVAEECPTRMDGKVFEGAMTYFSYDTCLSTPQCYQDPFDEACPFDMTDSGWSTPASCSMGWSDVCSCAYQGSTLPEGLYLNYPRQDQIGPVLLTIGVPSLGVMSKAYAHL</sequence>
<organism evidence="1 2">
    <name type="scientific">Symbiodinium necroappetens</name>
    <dbReference type="NCBI Taxonomy" id="1628268"/>
    <lineage>
        <taxon>Eukaryota</taxon>
        <taxon>Sar</taxon>
        <taxon>Alveolata</taxon>
        <taxon>Dinophyceae</taxon>
        <taxon>Suessiales</taxon>
        <taxon>Symbiodiniaceae</taxon>
        <taxon>Symbiodinium</taxon>
    </lineage>
</organism>
<dbReference type="OrthoDB" id="10343442at2759"/>
<dbReference type="Proteomes" id="UP000601435">
    <property type="component" value="Unassembled WGS sequence"/>
</dbReference>
<dbReference type="EMBL" id="CAJNJA010090325">
    <property type="protein sequence ID" value="CAE7940066.1"/>
    <property type="molecule type" value="Genomic_DNA"/>
</dbReference>
<evidence type="ECO:0000313" key="2">
    <source>
        <dbReference type="Proteomes" id="UP000601435"/>
    </source>
</evidence>
<comment type="caution">
    <text evidence="1">The sequence shown here is derived from an EMBL/GenBank/DDBJ whole genome shotgun (WGS) entry which is preliminary data.</text>
</comment>
<dbReference type="AlphaFoldDB" id="A0A813C7G1"/>